<name>A0A645FGK4_9ZZZZ</name>
<comment type="caution">
    <text evidence="1">The sequence shown here is derived from an EMBL/GenBank/DDBJ whole genome shotgun (WGS) entry which is preliminary data.</text>
</comment>
<accession>A0A645FGK4</accession>
<organism evidence="1">
    <name type="scientific">bioreactor metagenome</name>
    <dbReference type="NCBI Taxonomy" id="1076179"/>
    <lineage>
        <taxon>unclassified sequences</taxon>
        <taxon>metagenomes</taxon>
        <taxon>ecological metagenomes</taxon>
    </lineage>
</organism>
<protein>
    <submittedName>
        <fullName evidence="1">Uncharacterized protein</fullName>
    </submittedName>
</protein>
<gene>
    <name evidence="1" type="ORF">SDC9_160822</name>
</gene>
<dbReference type="AlphaFoldDB" id="A0A645FGK4"/>
<sequence length="49" mass="5992">MDEKITPTKFEYIEIPALRFIGIDAWDWGDMWQLLLYLPPLKFHHILLY</sequence>
<proteinExistence type="predicted"/>
<evidence type="ECO:0000313" key="1">
    <source>
        <dbReference type="EMBL" id="MPN13501.1"/>
    </source>
</evidence>
<reference evidence="1" key="1">
    <citation type="submission" date="2019-08" db="EMBL/GenBank/DDBJ databases">
        <authorList>
            <person name="Kucharzyk K."/>
            <person name="Murdoch R.W."/>
            <person name="Higgins S."/>
            <person name="Loffler F."/>
        </authorList>
    </citation>
    <scope>NUCLEOTIDE SEQUENCE</scope>
</reference>
<dbReference type="EMBL" id="VSSQ01059996">
    <property type="protein sequence ID" value="MPN13501.1"/>
    <property type="molecule type" value="Genomic_DNA"/>
</dbReference>